<keyword evidence="1" id="KW-0812">Transmembrane</keyword>
<sequence>MALGETLHFDEAKYKQKIRALSIPELQEREVAKHRQIVSSNYSIAVGGVVGLATGGVGFVGSAYGVRRSYIANKKLELLINELAQRGVELYKMKAKDYIIPLASGAAGTAVGIGIADGLASHFTSTAATQAFASHSAAVHGTNAVNAALGDPTHFAEGLKIGIEGQSHEMANIGTIGVHGASETAAMHSAALADPSIQALPTSEIIGASVGMATMQTAEVHLVSLLASNAWRIVGNNGSRSQPITILSPPGTCTRMSNLTDFVWCAHCISPIDRSNSSFYHCCLCTTNSGSDNFDACASCVEVYHRECLHPDQHVLHKIFASNKPCDCKQVAPTIKRWPYSFLVCYYCHSSIAQMDYYHCCSCANDQFILCINCQSRGLRCLDPSHQA</sequence>
<evidence type="ECO:0000313" key="2">
    <source>
        <dbReference type="EMBL" id="OCK73842.1"/>
    </source>
</evidence>
<reference evidence="2 3" key="1">
    <citation type="journal article" date="2016" name="Nat. Commun.">
        <title>Ectomycorrhizal ecology is imprinted in the genome of the dominant symbiotic fungus Cenococcum geophilum.</title>
        <authorList>
            <consortium name="DOE Joint Genome Institute"/>
            <person name="Peter M."/>
            <person name="Kohler A."/>
            <person name="Ohm R.A."/>
            <person name="Kuo A."/>
            <person name="Krutzmann J."/>
            <person name="Morin E."/>
            <person name="Arend M."/>
            <person name="Barry K.W."/>
            <person name="Binder M."/>
            <person name="Choi C."/>
            <person name="Clum A."/>
            <person name="Copeland A."/>
            <person name="Grisel N."/>
            <person name="Haridas S."/>
            <person name="Kipfer T."/>
            <person name="LaButti K."/>
            <person name="Lindquist E."/>
            <person name="Lipzen A."/>
            <person name="Maire R."/>
            <person name="Meier B."/>
            <person name="Mihaltcheva S."/>
            <person name="Molinier V."/>
            <person name="Murat C."/>
            <person name="Poggeler S."/>
            <person name="Quandt C.A."/>
            <person name="Sperisen C."/>
            <person name="Tritt A."/>
            <person name="Tisserant E."/>
            <person name="Crous P.W."/>
            <person name="Henrissat B."/>
            <person name="Nehls U."/>
            <person name="Egli S."/>
            <person name="Spatafora J.W."/>
            <person name="Grigoriev I.V."/>
            <person name="Martin F.M."/>
        </authorList>
    </citation>
    <scope>NUCLEOTIDE SEQUENCE [LARGE SCALE GENOMIC DNA]</scope>
    <source>
        <strain evidence="2 3">CBS 459.81</strain>
    </source>
</reference>
<protein>
    <submittedName>
        <fullName evidence="2">Uncharacterized protein</fullName>
    </submittedName>
</protein>
<evidence type="ECO:0000256" key="1">
    <source>
        <dbReference type="SAM" id="Phobius"/>
    </source>
</evidence>
<dbReference type="AlphaFoldDB" id="A0A8E2DY54"/>
<keyword evidence="1" id="KW-0472">Membrane</keyword>
<keyword evidence="3" id="KW-1185">Reference proteome</keyword>
<gene>
    <name evidence="2" type="ORF">K432DRAFT_447616</name>
</gene>
<dbReference type="EMBL" id="KV745638">
    <property type="protein sequence ID" value="OCK73842.1"/>
    <property type="molecule type" value="Genomic_DNA"/>
</dbReference>
<organism evidence="2 3">
    <name type="scientific">Lepidopterella palustris CBS 459.81</name>
    <dbReference type="NCBI Taxonomy" id="1314670"/>
    <lineage>
        <taxon>Eukaryota</taxon>
        <taxon>Fungi</taxon>
        <taxon>Dikarya</taxon>
        <taxon>Ascomycota</taxon>
        <taxon>Pezizomycotina</taxon>
        <taxon>Dothideomycetes</taxon>
        <taxon>Pleosporomycetidae</taxon>
        <taxon>Mytilinidiales</taxon>
        <taxon>Argynnaceae</taxon>
        <taxon>Lepidopterella</taxon>
    </lineage>
</organism>
<name>A0A8E2DY54_9PEZI</name>
<dbReference type="OrthoDB" id="2898509at2759"/>
<keyword evidence="1" id="KW-1133">Transmembrane helix</keyword>
<dbReference type="Proteomes" id="UP000250266">
    <property type="component" value="Unassembled WGS sequence"/>
</dbReference>
<evidence type="ECO:0000313" key="3">
    <source>
        <dbReference type="Proteomes" id="UP000250266"/>
    </source>
</evidence>
<feature type="non-terminal residue" evidence="2">
    <location>
        <position position="1"/>
    </location>
</feature>
<feature type="transmembrane region" description="Helical" evidence="1">
    <location>
        <begin position="42"/>
        <end position="66"/>
    </location>
</feature>
<accession>A0A8E2DY54</accession>
<proteinExistence type="predicted"/>